<feature type="binding site" evidence="4 6">
    <location>
        <position position="316"/>
    </location>
    <ligand>
        <name>substrate</name>
    </ligand>
</feature>
<dbReference type="GO" id="GO:0030170">
    <property type="term" value="F:pyridoxal phosphate binding"/>
    <property type="evidence" value="ECO:0007669"/>
    <property type="project" value="UniProtKB-UniRule"/>
</dbReference>
<protein>
    <recommendedName>
        <fullName evidence="4">Alanine racemase</fullName>
        <ecNumber evidence="4">5.1.1.1</ecNumber>
    </recommendedName>
</protein>
<evidence type="ECO:0000256" key="3">
    <source>
        <dbReference type="ARBA" id="ARBA00023235"/>
    </source>
</evidence>
<evidence type="ECO:0000256" key="5">
    <source>
        <dbReference type="PIRSR" id="PIRSR600821-50"/>
    </source>
</evidence>
<feature type="active site" description="Proton acceptor; specific for L-alanine" evidence="4">
    <location>
        <position position="269"/>
    </location>
</feature>
<dbReference type="NCBIfam" id="TIGR00492">
    <property type="entry name" value="alr"/>
    <property type="match status" value="1"/>
</dbReference>
<dbReference type="InterPro" id="IPR020622">
    <property type="entry name" value="Ala_racemase_pyridoxalP-BS"/>
</dbReference>
<dbReference type="Proteomes" id="UP000198935">
    <property type="component" value="Unassembled WGS sequence"/>
</dbReference>
<dbReference type="InterPro" id="IPR001608">
    <property type="entry name" value="Ala_racemase_N"/>
</dbReference>
<dbReference type="EC" id="5.1.1.1" evidence="4"/>
<comment type="cofactor">
    <cofactor evidence="1 4 5">
        <name>pyridoxal 5'-phosphate</name>
        <dbReference type="ChEBI" id="CHEBI:597326"/>
    </cofactor>
</comment>
<reference evidence="9" key="1">
    <citation type="submission" date="2016-10" db="EMBL/GenBank/DDBJ databases">
        <authorList>
            <person name="Varghese N."/>
            <person name="Submissions S."/>
        </authorList>
    </citation>
    <scope>NUCLEOTIDE SEQUENCE [LARGE SCALE GENOMIC DNA]</scope>
    <source>
        <strain evidence="9">SP</strain>
    </source>
</reference>
<comment type="function">
    <text evidence="4">Catalyzes the interconversion of L-alanine and D-alanine. May also act on other amino acids.</text>
</comment>
<sequence length="406" mass="45315">MDSSSFHRDTWVEIHLDKIESNVRKIKGHLPAHVKFLAVVKADAYGHGDWPVAKTALSAGADGLAVALFTEALQLRQNGIKAPILVLSAISPEDVDSALEHDIAVSVFQTACLEKMLKHKTSHQPLKIHLKIDTGLGRIGLREYHELQQILPLLKSGHVLMEGVYTHFATADKEDTSYYQQQYDKFRDICRWLNKEGVSPSILHCANSAAALRFPDKALDAVRIGLAMVGIYPSENMRKMLPFSLETALSLHSKIVQVKKIAKGSFVGYGNAYMAKADEWIATVPVGYADGWFRCFKGAHVLAGGKRMPIIGTIYMDQLMIRLPEKMAEGTQVTLIGRQGNDEITFYDLARHIGTVPLEIPLMISYRVPRVFYRHGEVTEVLGERLWTRNSGELSARTRKMVVSHS</sequence>
<dbReference type="Gene3D" id="3.20.20.10">
    <property type="entry name" value="Alanine racemase"/>
    <property type="match status" value="1"/>
</dbReference>
<dbReference type="PANTHER" id="PTHR30511:SF0">
    <property type="entry name" value="ALANINE RACEMASE, CATABOLIC-RELATED"/>
    <property type="match status" value="1"/>
</dbReference>
<proteinExistence type="inferred from homology"/>
<feature type="active site" description="Proton acceptor; specific for D-alanine" evidence="4">
    <location>
        <position position="41"/>
    </location>
</feature>
<evidence type="ECO:0000313" key="9">
    <source>
        <dbReference type="Proteomes" id="UP000198935"/>
    </source>
</evidence>
<dbReference type="SUPFAM" id="SSF51419">
    <property type="entry name" value="PLP-binding barrel"/>
    <property type="match status" value="1"/>
</dbReference>
<dbReference type="PRINTS" id="PR00992">
    <property type="entry name" value="ALARACEMASE"/>
</dbReference>
<dbReference type="Pfam" id="PF00842">
    <property type="entry name" value="Ala_racemase_C"/>
    <property type="match status" value="1"/>
</dbReference>
<keyword evidence="2 4" id="KW-0663">Pyridoxal phosphate</keyword>
<dbReference type="SUPFAM" id="SSF50621">
    <property type="entry name" value="Alanine racemase C-terminal domain-like"/>
    <property type="match status" value="1"/>
</dbReference>
<feature type="binding site" evidence="4 6">
    <location>
        <position position="138"/>
    </location>
    <ligand>
        <name>substrate</name>
    </ligand>
</feature>
<gene>
    <name evidence="8" type="ORF">SAMN05421736_11671</name>
</gene>
<keyword evidence="3 4" id="KW-0413">Isomerase</keyword>
<dbReference type="STRING" id="1503961.SAMN05421736_11671"/>
<dbReference type="Gene3D" id="2.40.37.10">
    <property type="entry name" value="Lyase, Ornithine Decarboxylase, Chain A, domain 1"/>
    <property type="match status" value="1"/>
</dbReference>
<comment type="pathway">
    <text evidence="4">Amino-acid biosynthesis; D-alanine biosynthesis; D-alanine from L-alanine: step 1/1.</text>
</comment>
<evidence type="ECO:0000259" key="7">
    <source>
        <dbReference type="SMART" id="SM01005"/>
    </source>
</evidence>
<dbReference type="InterPro" id="IPR011079">
    <property type="entry name" value="Ala_racemase_C"/>
</dbReference>
<dbReference type="GO" id="GO:0009252">
    <property type="term" value="P:peptidoglycan biosynthetic process"/>
    <property type="evidence" value="ECO:0007669"/>
    <property type="project" value="TreeGrafter"/>
</dbReference>
<feature type="domain" description="Alanine racemase C-terminal" evidence="7">
    <location>
        <begin position="248"/>
        <end position="373"/>
    </location>
</feature>
<dbReference type="EMBL" id="FNPI01000016">
    <property type="protein sequence ID" value="SDZ53974.1"/>
    <property type="molecule type" value="Genomic_DNA"/>
</dbReference>
<evidence type="ECO:0000256" key="6">
    <source>
        <dbReference type="PIRSR" id="PIRSR600821-52"/>
    </source>
</evidence>
<dbReference type="SMART" id="SM01005">
    <property type="entry name" value="Ala_racemase_C"/>
    <property type="match status" value="1"/>
</dbReference>
<dbReference type="PANTHER" id="PTHR30511">
    <property type="entry name" value="ALANINE RACEMASE"/>
    <property type="match status" value="1"/>
</dbReference>
<evidence type="ECO:0000256" key="2">
    <source>
        <dbReference type="ARBA" id="ARBA00022898"/>
    </source>
</evidence>
<evidence type="ECO:0000256" key="4">
    <source>
        <dbReference type="HAMAP-Rule" id="MF_01201"/>
    </source>
</evidence>
<dbReference type="GO" id="GO:0005829">
    <property type="term" value="C:cytosol"/>
    <property type="evidence" value="ECO:0007669"/>
    <property type="project" value="TreeGrafter"/>
</dbReference>
<feature type="modified residue" description="N6-(pyridoxal phosphate)lysine" evidence="4 5">
    <location>
        <position position="41"/>
    </location>
</feature>
<organism evidence="8 9">
    <name type="scientific">Evansella caseinilytica</name>
    <dbReference type="NCBI Taxonomy" id="1503961"/>
    <lineage>
        <taxon>Bacteria</taxon>
        <taxon>Bacillati</taxon>
        <taxon>Bacillota</taxon>
        <taxon>Bacilli</taxon>
        <taxon>Bacillales</taxon>
        <taxon>Bacillaceae</taxon>
        <taxon>Evansella</taxon>
    </lineage>
</organism>
<name>A0A1H3TUR0_9BACI</name>
<dbReference type="GO" id="GO:0030632">
    <property type="term" value="P:D-alanine biosynthetic process"/>
    <property type="evidence" value="ECO:0007669"/>
    <property type="project" value="UniProtKB-UniRule"/>
</dbReference>
<dbReference type="InterPro" id="IPR009006">
    <property type="entry name" value="Ala_racemase/Decarboxylase_C"/>
</dbReference>
<dbReference type="Pfam" id="PF01168">
    <property type="entry name" value="Ala_racemase_N"/>
    <property type="match status" value="1"/>
</dbReference>
<dbReference type="UniPathway" id="UPA00042">
    <property type="reaction ID" value="UER00497"/>
</dbReference>
<dbReference type="FunFam" id="3.20.20.10:FF:000002">
    <property type="entry name" value="Alanine racemase"/>
    <property type="match status" value="1"/>
</dbReference>
<dbReference type="PROSITE" id="PS00395">
    <property type="entry name" value="ALANINE_RACEMASE"/>
    <property type="match status" value="1"/>
</dbReference>
<dbReference type="HAMAP" id="MF_01201">
    <property type="entry name" value="Ala_racemase"/>
    <property type="match status" value="1"/>
</dbReference>
<dbReference type="AlphaFoldDB" id="A0A1H3TUR0"/>
<dbReference type="OrthoDB" id="9813814at2"/>
<comment type="similarity">
    <text evidence="4">Belongs to the alanine racemase family.</text>
</comment>
<dbReference type="GO" id="GO:0008784">
    <property type="term" value="F:alanine racemase activity"/>
    <property type="evidence" value="ECO:0007669"/>
    <property type="project" value="UniProtKB-UniRule"/>
</dbReference>
<comment type="catalytic activity">
    <reaction evidence="4">
        <text>L-alanine = D-alanine</text>
        <dbReference type="Rhea" id="RHEA:20249"/>
        <dbReference type="ChEBI" id="CHEBI:57416"/>
        <dbReference type="ChEBI" id="CHEBI:57972"/>
        <dbReference type="EC" id="5.1.1.1"/>
    </reaction>
</comment>
<dbReference type="InterPro" id="IPR029066">
    <property type="entry name" value="PLP-binding_barrel"/>
</dbReference>
<keyword evidence="9" id="KW-1185">Reference proteome</keyword>
<dbReference type="CDD" id="cd00430">
    <property type="entry name" value="PLPDE_III_AR"/>
    <property type="match status" value="1"/>
</dbReference>
<evidence type="ECO:0000256" key="1">
    <source>
        <dbReference type="ARBA" id="ARBA00001933"/>
    </source>
</evidence>
<accession>A0A1H3TUR0</accession>
<dbReference type="InterPro" id="IPR000821">
    <property type="entry name" value="Ala_racemase"/>
</dbReference>
<evidence type="ECO:0000313" key="8">
    <source>
        <dbReference type="EMBL" id="SDZ53974.1"/>
    </source>
</evidence>